<dbReference type="PROSITE" id="PS51737">
    <property type="entry name" value="RECOMBINASE_DNA_BIND"/>
    <property type="match status" value="1"/>
</dbReference>
<sequence>MSNKPVRFAAYCRVSTKKEEQMDSLAHQKEFFEQYAAREGMELVKIYADEGVSGRQLRRREQFVRMLSDAAHSAFDLVAVKDISRFARNTVDCLQAIRTLKKQGIAVRFLSSGQESLGDSEFILTVYASLAQEESANLSKRVKFGKEINAKKGRVPPMLYGYDRIDLFTLRICEAEAETVRFLFARYLDGWGTARIAQELNRMGTPTKLGKQWNSRGVRRCLSNPVYCGTLINHRSTVVDYLDGTVKPLPQGEWFSHERPDWAIVPRAQFDAVQQEMTRRRTIAAGRQRIQTHRPKLPLSGLLFCETCGGVFSPRTRGGRRYWMCWHHDRGKNGCTNAVSIPEAIVFDLLERCLRDLTQSDVSCVHGLPHAQLTRLLSRIEVAEDRTVRIFWKRKENCSDYCGTDRNT</sequence>
<dbReference type="Gene3D" id="3.90.1750.20">
    <property type="entry name" value="Putative Large Serine Recombinase, Chain B, Domain 2"/>
    <property type="match status" value="1"/>
</dbReference>
<dbReference type="Pfam" id="PF13408">
    <property type="entry name" value="Zn_ribbon_recom"/>
    <property type="match status" value="1"/>
</dbReference>
<dbReference type="InterPro" id="IPR036162">
    <property type="entry name" value="Resolvase-like_N_sf"/>
</dbReference>
<dbReference type="InterPro" id="IPR006119">
    <property type="entry name" value="Resolv_N"/>
</dbReference>
<dbReference type="EMBL" id="NHOC01000002">
    <property type="protein sequence ID" value="OUM21572.1"/>
    <property type="molecule type" value="Genomic_DNA"/>
</dbReference>
<dbReference type="GO" id="GO:0003677">
    <property type="term" value="F:DNA binding"/>
    <property type="evidence" value="ECO:0007669"/>
    <property type="project" value="InterPro"/>
</dbReference>
<dbReference type="PROSITE" id="PS51736">
    <property type="entry name" value="RECOMBINASES_3"/>
    <property type="match status" value="1"/>
</dbReference>
<proteinExistence type="predicted"/>
<dbReference type="InterPro" id="IPR038109">
    <property type="entry name" value="DNA_bind_recomb_sf"/>
</dbReference>
<dbReference type="InterPro" id="IPR025827">
    <property type="entry name" value="Zn_ribbon_recom_dom"/>
</dbReference>
<dbReference type="CDD" id="cd00338">
    <property type="entry name" value="Ser_Recombinase"/>
    <property type="match status" value="1"/>
</dbReference>
<dbReference type="AlphaFoldDB" id="A0A252F773"/>
<evidence type="ECO:0000259" key="1">
    <source>
        <dbReference type="PROSITE" id="PS51736"/>
    </source>
</evidence>
<dbReference type="Pfam" id="PF07508">
    <property type="entry name" value="Recombinase"/>
    <property type="match status" value="1"/>
</dbReference>
<dbReference type="SUPFAM" id="SSF53041">
    <property type="entry name" value="Resolvase-like"/>
    <property type="match status" value="1"/>
</dbReference>
<dbReference type="GO" id="GO:0000150">
    <property type="term" value="F:DNA strand exchange activity"/>
    <property type="evidence" value="ECO:0007669"/>
    <property type="project" value="InterPro"/>
</dbReference>
<dbReference type="Pfam" id="PF00239">
    <property type="entry name" value="Resolvase"/>
    <property type="match status" value="1"/>
</dbReference>
<reference evidence="3 4" key="1">
    <citation type="submission" date="2017-05" db="EMBL/GenBank/DDBJ databases">
        <title>Butyricicoccus porcorum sp. nov. a butyrate-producing bacterium from the swine intestinal tract.</title>
        <authorList>
            <person name="Trachsel J."/>
            <person name="Humphrey S."/>
            <person name="Allen H.K."/>
        </authorList>
    </citation>
    <scope>NUCLEOTIDE SEQUENCE [LARGE SCALE GENOMIC DNA]</scope>
    <source>
        <strain evidence="3">BB10</strain>
    </source>
</reference>
<gene>
    <name evidence="3" type="ORF">CBW42_03135</name>
</gene>
<evidence type="ECO:0000313" key="3">
    <source>
        <dbReference type="EMBL" id="OUM21572.1"/>
    </source>
</evidence>
<dbReference type="OrthoDB" id="1938647at2"/>
<evidence type="ECO:0000313" key="4">
    <source>
        <dbReference type="Proteomes" id="UP000194903"/>
    </source>
</evidence>
<evidence type="ECO:0008006" key="5">
    <source>
        <dbReference type="Google" id="ProtNLM"/>
    </source>
</evidence>
<dbReference type="RefSeq" id="WP_087017649.1">
    <property type="nucleotide sequence ID" value="NZ_CP178353.1"/>
</dbReference>
<comment type="caution">
    <text evidence="3">The sequence shown here is derived from an EMBL/GenBank/DDBJ whole genome shotgun (WGS) entry which is preliminary data.</text>
</comment>
<keyword evidence="4" id="KW-1185">Reference proteome</keyword>
<protein>
    <recommendedName>
        <fullName evidence="5">Recombinase family protein</fullName>
    </recommendedName>
</protein>
<dbReference type="PANTHER" id="PTHR30461:SF23">
    <property type="entry name" value="DNA RECOMBINASE-RELATED"/>
    <property type="match status" value="1"/>
</dbReference>
<accession>A0A252F773</accession>
<dbReference type="SMART" id="SM00857">
    <property type="entry name" value="Resolvase"/>
    <property type="match status" value="1"/>
</dbReference>
<dbReference type="Proteomes" id="UP000194903">
    <property type="component" value="Unassembled WGS sequence"/>
</dbReference>
<evidence type="ECO:0000259" key="2">
    <source>
        <dbReference type="PROSITE" id="PS51737"/>
    </source>
</evidence>
<feature type="domain" description="Recombinase" evidence="2">
    <location>
        <begin position="159"/>
        <end position="283"/>
    </location>
</feature>
<organism evidence="3 4">
    <name type="scientific">Butyricicoccus porcorum</name>
    <dbReference type="NCBI Taxonomy" id="1945634"/>
    <lineage>
        <taxon>Bacteria</taxon>
        <taxon>Bacillati</taxon>
        <taxon>Bacillota</taxon>
        <taxon>Clostridia</taxon>
        <taxon>Eubacteriales</taxon>
        <taxon>Butyricicoccaceae</taxon>
        <taxon>Butyricicoccus</taxon>
    </lineage>
</organism>
<feature type="domain" description="Resolvase/invertase-type recombinase catalytic" evidence="1">
    <location>
        <begin position="7"/>
        <end position="153"/>
    </location>
</feature>
<dbReference type="Gene3D" id="3.40.50.1390">
    <property type="entry name" value="Resolvase, N-terminal catalytic domain"/>
    <property type="match status" value="1"/>
</dbReference>
<dbReference type="InterPro" id="IPR050639">
    <property type="entry name" value="SSR_resolvase"/>
</dbReference>
<dbReference type="InterPro" id="IPR011109">
    <property type="entry name" value="DNA_bind_recombinase_dom"/>
</dbReference>
<name>A0A252F773_9FIRM</name>
<dbReference type="PANTHER" id="PTHR30461">
    <property type="entry name" value="DNA-INVERTASE FROM LAMBDOID PROPHAGE"/>
    <property type="match status" value="1"/>
</dbReference>